<dbReference type="Proteomes" id="UP000326924">
    <property type="component" value="Unassembled WGS sequence"/>
</dbReference>
<gene>
    <name evidence="2" type="ORF">FN846DRAFT_906030</name>
</gene>
<keyword evidence="3" id="KW-1185">Reference proteome</keyword>
<dbReference type="AlphaFoldDB" id="A0A5J5EZS0"/>
<evidence type="ECO:0000313" key="2">
    <source>
        <dbReference type="EMBL" id="KAA8908787.1"/>
    </source>
</evidence>
<reference evidence="2 3" key="1">
    <citation type="submission" date="2019-09" db="EMBL/GenBank/DDBJ databases">
        <title>Draft genome of the ectomycorrhizal ascomycete Sphaerosporella brunnea.</title>
        <authorList>
            <consortium name="DOE Joint Genome Institute"/>
            <person name="Benucci G.M."/>
            <person name="Marozzi G."/>
            <person name="Antonielli L."/>
            <person name="Sanchez S."/>
            <person name="Marco P."/>
            <person name="Wang X."/>
            <person name="Falini L.B."/>
            <person name="Barry K."/>
            <person name="Haridas S."/>
            <person name="Lipzen A."/>
            <person name="Labutti K."/>
            <person name="Grigoriev I.V."/>
            <person name="Murat C."/>
            <person name="Martin F."/>
            <person name="Albertini E."/>
            <person name="Donnini D."/>
            <person name="Bonito G."/>
        </authorList>
    </citation>
    <scope>NUCLEOTIDE SEQUENCE [LARGE SCALE GENOMIC DNA]</scope>
    <source>
        <strain evidence="2 3">Sb_GMNB300</strain>
    </source>
</reference>
<accession>A0A5J5EZS0</accession>
<dbReference type="InParanoid" id="A0A5J5EZS0"/>
<organism evidence="2 3">
    <name type="scientific">Sphaerosporella brunnea</name>
    <dbReference type="NCBI Taxonomy" id="1250544"/>
    <lineage>
        <taxon>Eukaryota</taxon>
        <taxon>Fungi</taxon>
        <taxon>Dikarya</taxon>
        <taxon>Ascomycota</taxon>
        <taxon>Pezizomycotina</taxon>
        <taxon>Pezizomycetes</taxon>
        <taxon>Pezizales</taxon>
        <taxon>Pyronemataceae</taxon>
        <taxon>Sphaerosporella</taxon>
    </lineage>
</organism>
<evidence type="ECO:0000313" key="3">
    <source>
        <dbReference type="Proteomes" id="UP000326924"/>
    </source>
</evidence>
<dbReference type="EMBL" id="VXIS01000065">
    <property type="protein sequence ID" value="KAA8908787.1"/>
    <property type="molecule type" value="Genomic_DNA"/>
</dbReference>
<sequence length="216" mass="23778">MAPLIVLTTGAPEPDRSPLPSPEPEGAAPPGQDAQWLPQWVNYRSWIPSAEALVEWVVHSLETLQGIASETLSSHVSGGQYNTGVDKHTPERKFSAREVDTIVQPAVTAAVTATVTATKELIAGTEPKSPAERSYFWPDMPTSYGAGRVVDYDGARYFRDVNAFVAQVKDSVAYYTAEVVRNNLQNCLKGQAFIWYSDIVPQSTKKRRIYGVYTLD</sequence>
<comment type="caution">
    <text evidence="2">The sequence shown here is derived from an EMBL/GenBank/DDBJ whole genome shotgun (WGS) entry which is preliminary data.</text>
</comment>
<name>A0A5J5EZS0_9PEZI</name>
<proteinExistence type="predicted"/>
<feature type="region of interest" description="Disordered" evidence="1">
    <location>
        <begin position="1"/>
        <end position="33"/>
    </location>
</feature>
<protein>
    <submittedName>
        <fullName evidence="2">Uncharacterized protein</fullName>
    </submittedName>
</protein>
<evidence type="ECO:0000256" key="1">
    <source>
        <dbReference type="SAM" id="MobiDB-lite"/>
    </source>
</evidence>
<dbReference type="OrthoDB" id="4363728at2759"/>